<keyword evidence="2" id="KW-1185">Reference proteome</keyword>
<evidence type="ECO:0000313" key="2">
    <source>
        <dbReference type="Proteomes" id="UP001221142"/>
    </source>
</evidence>
<protein>
    <submittedName>
        <fullName evidence="1">Uncharacterized protein</fullName>
    </submittedName>
</protein>
<reference evidence="1" key="1">
    <citation type="submission" date="2023-03" db="EMBL/GenBank/DDBJ databases">
        <title>Massive genome expansion in bonnet fungi (Mycena s.s.) driven by repeated elements and novel gene families across ecological guilds.</title>
        <authorList>
            <consortium name="Lawrence Berkeley National Laboratory"/>
            <person name="Harder C.B."/>
            <person name="Miyauchi S."/>
            <person name="Viragh M."/>
            <person name="Kuo A."/>
            <person name="Thoen E."/>
            <person name="Andreopoulos B."/>
            <person name="Lu D."/>
            <person name="Skrede I."/>
            <person name="Drula E."/>
            <person name="Henrissat B."/>
            <person name="Morin E."/>
            <person name="Kohler A."/>
            <person name="Barry K."/>
            <person name="LaButti K."/>
            <person name="Morin E."/>
            <person name="Salamov A."/>
            <person name="Lipzen A."/>
            <person name="Mereny Z."/>
            <person name="Hegedus B."/>
            <person name="Baldrian P."/>
            <person name="Stursova M."/>
            <person name="Weitz H."/>
            <person name="Taylor A."/>
            <person name="Grigoriev I.V."/>
            <person name="Nagy L.G."/>
            <person name="Martin F."/>
            <person name="Kauserud H."/>
        </authorList>
    </citation>
    <scope>NUCLEOTIDE SEQUENCE</scope>
    <source>
        <strain evidence="1">9284</strain>
    </source>
</reference>
<evidence type="ECO:0000313" key="1">
    <source>
        <dbReference type="EMBL" id="KAJ7618491.1"/>
    </source>
</evidence>
<dbReference type="EMBL" id="JARKIF010000019">
    <property type="protein sequence ID" value="KAJ7618491.1"/>
    <property type="molecule type" value="Genomic_DNA"/>
</dbReference>
<gene>
    <name evidence="1" type="ORF">FB45DRAFT_1033697</name>
</gene>
<dbReference type="Proteomes" id="UP001221142">
    <property type="component" value="Unassembled WGS sequence"/>
</dbReference>
<comment type="caution">
    <text evidence="1">The sequence shown here is derived from an EMBL/GenBank/DDBJ whole genome shotgun (WGS) entry which is preliminary data.</text>
</comment>
<proteinExistence type="predicted"/>
<organism evidence="1 2">
    <name type="scientific">Roridomyces roridus</name>
    <dbReference type="NCBI Taxonomy" id="1738132"/>
    <lineage>
        <taxon>Eukaryota</taxon>
        <taxon>Fungi</taxon>
        <taxon>Dikarya</taxon>
        <taxon>Basidiomycota</taxon>
        <taxon>Agaricomycotina</taxon>
        <taxon>Agaricomycetes</taxon>
        <taxon>Agaricomycetidae</taxon>
        <taxon>Agaricales</taxon>
        <taxon>Marasmiineae</taxon>
        <taxon>Mycenaceae</taxon>
        <taxon>Roridomyces</taxon>
    </lineage>
</organism>
<name>A0AAD7BEE8_9AGAR</name>
<sequence length="509" mass="58286">MDLLELAKEKPHRKRIAQLRQSLRSEDLPIPSRPLLAQNIIQFLFERRLFDDAMDVYRHMLEDGAIPLPSTDALFLAIVVSSSQAPAADQLEGIQTILAYSTFTEPFFMEFLEHMAVLDIPVETAAELTRIYISLKQDQQPSRSLVMKLIDLQAQAGQIEAAAETIALYDISASSTVVSEPYARAIHSTPVSDQAAVDWIMGVMREKDVPIHIIVFNALIGRQKQLKDLRKAFAIYGVLMRLVHSTPLRPDATTYKHLFRILGHLYKKDYKPNKSRAEQDVGTVPQPRELFADMMAYWFSVVSHPPAADTRSERQEQMTMDASLLLIAFRTFLYLDDYPGALVILQLMLEMGIPVTERVYFVLTRYMARKVYYDVNVARARARAQGEADLTDPVFAFHVMGGEFKYSKMDKADKAYRWIVQRLLKSNARGEGEKSSGRVPTYEEIMGHETTLSGDKLDEWPLVSILHRAIRSSTPTGHIWGDNWRQEVVRKARWMMVPADDEYWSWKRK</sequence>
<accession>A0AAD7BEE8</accession>
<dbReference type="AlphaFoldDB" id="A0AAD7BEE8"/>